<gene>
    <name evidence="1" type="ORF">ACFQB0_00770</name>
</gene>
<organism evidence="1 2">
    <name type="scientific">Luethyella okanaganae</name>
    <dbReference type="NCBI Taxonomy" id="69372"/>
    <lineage>
        <taxon>Bacteria</taxon>
        <taxon>Bacillati</taxon>
        <taxon>Actinomycetota</taxon>
        <taxon>Actinomycetes</taxon>
        <taxon>Micrococcales</taxon>
        <taxon>Microbacteriaceae</taxon>
        <taxon>Luethyella</taxon>
    </lineage>
</organism>
<evidence type="ECO:0008006" key="3">
    <source>
        <dbReference type="Google" id="ProtNLM"/>
    </source>
</evidence>
<dbReference type="RefSeq" id="WP_386726333.1">
    <property type="nucleotide sequence ID" value="NZ_JBHSTP010000001.1"/>
</dbReference>
<proteinExistence type="predicted"/>
<reference evidence="2" key="1">
    <citation type="journal article" date="2019" name="Int. J. Syst. Evol. Microbiol.">
        <title>The Global Catalogue of Microorganisms (GCM) 10K type strain sequencing project: providing services to taxonomists for standard genome sequencing and annotation.</title>
        <authorList>
            <consortium name="The Broad Institute Genomics Platform"/>
            <consortium name="The Broad Institute Genome Sequencing Center for Infectious Disease"/>
            <person name="Wu L."/>
            <person name="Ma J."/>
        </authorList>
    </citation>
    <scope>NUCLEOTIDE SEQUENCE [LARGE SCALE GENOMIC DNA]</scope>
    <source>
        <strain evidence="2">CCUG 43304</strain>
    </source>
</reference>
<dbReference type="EMBL" id="JBHSTP010000001">
    <property type="protein sequence ID" value="MFC6354646.1"/>
    <property type="molecule type" value="Genomic_DNA"/>
</dbReference>
<keyword evidence="2" id="KW-1185">Reference proteome</keyword>
<dbReference type="Proteomes" id="UP001596306">
    <property type="component" value="Unassembled WGS sequence"/>
</dbReference>
<comment type="caution">
    <text evidence="1">The sequence shown here is derived from an EMBL/GenBank/DDBJ whole genome shotgun (WGS) entry which is preliminary data.</text>
</comment>
<sequence length="135" mass="14863">MSSSIMVTTASSIEAVVTAEFTESRIEITATAVCSDATRAFDQEYERDLSLYLEQARLKGISSAGLPPRNGAEAYLSEITITPPDELRGIGKLVCLTGGTGTEWVRRWIWNNCRPQRGWSFAITLEGQSTMLLLE</sequence>
<accession>A0ABW1VCB7</accession>
<evidence type="ECO:0000313" key="1">
    <source>
        <dbReference type="EMBL" id="MFC6354646.1"/>
    </source>
</evidence>
<name>A0ABW1VCB7_9MICO</name>
<evidence type="ECO:0000313" key="2">
    <source>
        <dbReference type="Proteomes" id="UP001596306"/>
    </source>
</evidence>
<protein>
    <recommendedName>
        <fullName evidence="3">Phage tail protein</fullName>
    </recommendedName>
</protein>